<feature type="domain" description="KNTC1 first ARM-repeats" evidence="1">
    <location>
        <begin position="162"/>
        <end position="287"/>
    </location>
</feature>
<dbReference type="EMBL" id="UYRT01079824">
    <property type="protein sequence ID" value="VDN21459.1"/>
    <property type="molecule type" value="Genomic_DNA"/>
</dbReference>
<dbReference type="Proteomes" id="UP000271098">
    <property type="component" value="Unassembled WGS sequence"/>
</dbReference>
<evidence type="ECO:0000313" key="3">
    <source>
        <dbReference type="Proteomes" id="UP000271098"/>
    </source>
</evidence>
<dbReference type="GO" id="GO:0005737">
    <property type="term" value="C:cytoplasm"/>
    <property type="evidence" value="ECO:0007669"/>
    <property type="project" value="TreeGrafter"/>
</dbReference>
<dbReference type="PANTHER" id="PTHR15688:SF1">
    <property type="entry name" value="KINETOCHORE-ASSOCIATED PROTEIN 1"/>
    <property type="match status" value="1"/>
</dbReference>
<dbReference type="Pfam" id="PF24520">
    <property type="entry name" value="ARM_KNTC1_1st"/>
    <property type="match status" value="1"/>
</dbReference>
<dbReference type="PANTHER" id="PTHR15688">
    <property type="entry name" value="KINETOCHORE-ASSOCIATED PROTEIN 1"/>
    <property type="match status" value="1"/>
</dbReference>
<sequence length="665" mass="76768">MQSARFACHYIAGLTIDGYLLFWNASTSMLLRSLKLLEDGEKAIDFMLLDFTLEKEAKLSENCKVVLLSKAMDDTYRLQIILLGLGEVIYTKMVDSSTQLVDRATHEEGLIVFVQIIYKARIEHFVEMNKLNAGALDTSDADNFFVWVKNISDQDWESLERHESLEMNLWTEFLSGFSWENILQKFCKIGRFCEARLLWGRYRTVLEGWIKEPGRFVEFIEDIDHVLWERTIQCDMMGALKFLEEDVIPVALLNDPVVCCTSSTHFLMNLARLMETKQPQKFPGNSLQIASTMERVIQNLINSSKSPSYQAHVAYALSMIRCDSSDPDALMGDLNTYVKNLREMVKLKDVYQCAMSYNDYQEQTVESICYLILERVRNVQLIKRNLDEYARPYMEEYKLDPDRTLYNYTAKISSNYAGVVSSSNPWDERCLAVAEGISNIGLRCEALIGIAKRAHPPWTKQLSTAVYAMLNSPLIEFQMYEFIIFCLFFTASRLQRECDVAALGEMMMRYQIPFHTLELYLTHTHTFSKAIEFIFRQGSMETEPQRILADALKITELANKLHKGLMESHECIFHYCFYLIKTKGDEQWFVDVFQCLNDLSEADRDRVIAHLKSYVEAALSSPFLLKTELHRIANALMVEENQMFEVAVDCALSKRNPVAALEYAK</sequence>
<gene>
    <name evidence="2" type="ORF">GPUH_LOCUS12999</name>
</gene>
<dbReference type="GO" id="GO:0005828">
    <property type="term" value="C:kinetochore microtubule"/>
    <property type="evidence" value="ECO:0007669"/>
    <property type="project" value="TreeGrafter"/>
</dbReference>
<protein>
    <recommendedName>
        <fullName evidence="1">KNTC1 first ARM-repeats domain-containing protein</fullName>
    </recommendedName>
</protein>
<dbReference type="InterPro" id="IPR055403">
    <property type="entry name" value="ARM_KNTC1_1st"/>
</dbReference>
<accession>A0A3P7PPE7</accession>
<keyword evidence="3" id="KW-1185">Reference proteome</keyword>
<evidence type="ECO:0000259" key="1">
    <source>
        <dbReference type="Pfam" id="PF24520"/>
    </source>
</evidence>
<dbReference type="GO" id="GO:1990423">
    <property type="term" value="C:RZZ complex"/>
    <property type="evidence" value="ECO:0007669"/>
    <property type="project" value="TreeGrafter"/>
</dbReference>
<name>A0A3P7PPE7_9BILA</name>
<dbReference type="GO" id="GO:1903394">
    <property type="term" value="P:protein localization to kinetochore involved in kinetochore assembly"/>
    <property type="evidence" value="ECO:0007669"/>
    <property type="project" value="TreeGrafter"/>
</dbReference>
<proteinExistence type="predicted"/>
<dbReference type="GO" id="GO:0000070">
    <property type="term" value="P:mitotic sister chromatid segregation"/>
    <property type="evidence" value="ECO:0007669"/>
    <property type="project" value="TreeGrafter"/>
</dbReference>
<reference evidence="2 3" key="1">
    <citation type="submission" date="2018-11" db="EMBL/GenBank/DDBJ databases">
        <authorList>
            <consortium name="Pathogen Informatics"/>
        </authorList>
    </citation>
    <scope>NUCLEOTIDE SEQUENCE [LARGE SCALE GENOMIC DNA]</scope>
</reference>
<dbReference type="InterPro" id="IPR052802">
    <property type="entry name" value="KNTC1"/>
</dbReference>
<dbReference type="GO" id="GO:0031267">
    <property type="term" value="F:small GTPase binding"/>
    <property type="evidence" value="ECO:0007669"/>
    <property type="project" value="TreeGrafter"/>
</dbReference>
<organism evidence="2 3">
    <name type="scientific">Gongylonema pulchrum</name>
    <dbReference type="NCBI Taxonomy" id="637853"/>
    <lineage>
        <taxon>Eukaryota</taxon>
        <taxon>Metazoa</taxon>
        <taxon>Ecdysozoa</taxon>
        <taxon>Nematoda</taxon>
        <taxon>Chromadorea</taxon>
        <taxon>Rhabditida</taxon>
        <taxon>Spirurina</taxon>
        <taxon>Spiruromorpha</taxon>
        <taxon>Spiruroidea</taxon>
        <taxon>Gongylonematidae</taxon>
        <taxon>Gongylonema</taxon>
    </lineage>
</organism>
<dbReference type="AlphaFoldDB" id="A0A3P7PPE7"/>
<dbReference type="GO" id="GO:0007094">
    <property type="term" value="P:mitotic spindle assembly checkpoint signaling"/>
    <property type="evidence" value="ECO:0007669"/>
    <property type="project" value="TreeGrafter"/>
</dbReference>
<evidence type="ECO:0000313" key="2">
    <source>
        <dbReference type="EMBL" id="VDN21459.1"/>
    </source>
</evidence>
<dbReference type="OrthoDB" id="5853914at2759"/>